<evidence type="ECO:0000256" key="1">
    <source>
        <dbReference type="SAM" id="MobiDB-lite"/>
    </source>
</evidence>
<dbReference type="InterPro" id="IPR039190">
    <property type="entry name" value="TTC14"/>
</dbReference>
<feature type="compositionally biased region" description="Basic and acidic residues" evidence="1">
    <location>
        <begin position="344"/>
        <end position="359"/>
    </location>
</feature>
<organism evidence="2 3">
    <name type="scientific">Aromia moschata</name>
    <dbReference type="NCBI Taxonomy" id="1265417"/>
    <lineage>
        <taxon>Eukaryota</taxon>
        <taxon>Metazoa</taxon>
        <taxon>Ecdysozoa</taxon>
        <taxon>Arthropoda</taxon>
        <taxon>Hexapoda</taxon>
        <taxon>Insecta</taxon>
        <taxon>Pterygota</taxon>
        <taxon>Neoptera</taxon>
        <taxon>Endopterygota</taxon>
        <taxon>Coleoptera</taxon>
        <taxon>Polyphaga</taxon>
        <taxon>Cucujiformia</taxon>
        <taxon>Chrysomeloidea</taxon>
        <taxon>Cerambycidae</taxon>
        <taxon>Cerambycinae</taxon>
        <taxon>Callichromatini</taxon>
        <taxon>Aromia</taxon>
    </lineage>
</organism>
<dbReference type="EMBL" id="JAPWTK010000627">
    <property type="protein sequence ID" value="KAJ8937685.1"/>
    <property type="molecule type" value="Genomic_DNA"/>
</dbReference>
<feature type="compositionally biased region" description="Basic residues" evidence="1">
    <location>
        <begin position="258"/>
        <end position="283"/>
    </location>
</feature>
<evidence type="ECO:0000313" key="2">
    <source>
        <dbReference type="EMBL" id="KAJ8937685.1"/>
    </source>
</evidence>
<dbReference type="PANTHER" id="PTHR23184:SF9">
    <property type="entry name" value="TETRATRICOPEPTIDE REPEAT PROTEIN 14"/>
    <property type="match status" value="1"/>
</dbReference>
<dbReference type="Proteomes" id="UP001162162">
    <property type="component" value="Unassembled WGS sequence"/>
</dbReference>
<feature type="compositionally biased region" description="Basic and acidic residues" evidence="1">
    <location>
        <begin position="291"/>
        <end position="308"/>
    </location>
</feature>
<dbReference type="PANTHER" id="PTHR23184">
    <property type="entry name" value="TETRATRICOPEPTIDE REPEAT PROTEIN 14"/>
    <property type="match status" value="1"/>
</dbReference>
<reference evidence="2" key="1">
    <citation type="journal article" date="2023" name="Insect Mol. Biol.">
        <title>Genome sequencing provides insights into the evolution of gene families encoding plant cell wall-degrading enzymes in longhorned beetles.</title>
        <authorList>
            <person name="Shin N.R."/>
            <person name="Okamura Y."/>
            <person name="Kirsch R."/>
            <person name="Pauchet Y."/>
        </authorList>
    </citation>
    <scope>NUCLEOTIDE SEQUENCE</scope>
    <source>
        <strain evidence="2">AMC_N1</strain>
    </source>
</reference>
<evidence type="ECO:0000313" key="3">
    <source>
        <dbReference type="Proteomes" id="UP001162162"/>
    </source>
</evidence>
<protein>
    <submittedName>
        <fullName evidence="2">Uncharacterized protein</fullName>
    </submittedName>
</protein>
<feature type="region of interest" description="Disordered" evidence="1">
    <location>
        <begin position="253"/>
        <end position="323"/>
    </location>
</feature>
<sequence>MIFPLGTFFVELSTSKSEFGESDLNRRNIKDLNFHVYGQRQKNLSFQDRGKRLKLQQFVIRKASPIFSLEATPSNVAQEGTITEDIKALDHKNENYDTVLEKSIGFNNPNNIQYLSEVMDINKHFSFMSGLNGRFPENEYANELRQVQASKWAYRNVAEGIDHFKAGKHVEAFHYEEENKIEEARKAYQSCLSIIPYHEEAQHSLEFLKNKAQQAKNLIEPTEAFLAETKGDSDYEEKVRKFLEESAKWKKGKGDEKKKKKKKDKKSKKESKKKKKKDKLKRKSGFELSELDDHKKLRDAIKKELSKEKRSKRHSVPSDEEEYFLQKSGYSKRWLLRQSPWKETLIEKKKNHKRSDSRSPKRRSRWTQKKDKGSST</sequence>
<name>A0AAV8XGH6_9CUCU</name>
<accession>A0AAV8XGH6</accession>
<comment type="caution">
    <text evidence="2">The sequence shown here is derived from an EMBL/GenBank/DDBJ whole genome shotgun (WGS) entry which is preliminary data.</text>
</comment>
<keyword evidence="3" id="KW-1185">Reference proteome</keyword>
<dbReference type="AlphaFoldDB" id="A0AAV8XGH6"/>
<proteinExistence type="predicted"/>
<feature type="region of interest" description="Disordered" evidence="1">
    <location>
        <begin position="342"/>
        <end position="376"/>
    </location>
</feature>
<gene>
    <name evidence="2" type="ORF">NQ318_017122</name>
</gene>